<evidence type="ECO:0000313" key="2">
    <source>
        <dbReference type="Proteomes" id="UP000244867"/>
    </source>
</evidence>
<sequence>MLEEAGGELDTDDVFAALEARMGEDLLEGDRQLTPEGELRWRFAARRARQSLIKEGVMSKGAPGVWALS</sequence>
<reference evidence="1 2" key="1">
    <citation type="submission" date="2018-03" db="EMBL/GenBank/DDBJ databases">
        <authorList>
            <person name="Keele B.F."/>
        </authorList>
    </citation>
    <scope>NUCLEOTIDE SEQUENCE [LARGE SCALE GENOMIC DNA]</scope>
    <source>
        <strain evidence="1 2">IB-3</strain>
    </source>
</reference>
<organism evidence="1 2">
    <name type="scientific">Nocardioides currus</name>
    <dbReference type="NCBI Taxonomy" id="2133958"/>
    <lineage>
        <taxon>Bacteria</taxon>
        <taxon>Bacillati</taxon>
        <taxon>Actinomycetota</taxon>
        <taxon>Actinomycetes</taxon>
        <taxon>Propionibacteriales</taxon>
        <taxon>Nocardioidaceae</taxon>
        <taxon>Nocardioides</taxon>
    </lineage>
</organism>
<evidence type="ECO:0000313" key="1">
    <source>
        <dbReference type="EMBL" id="PUA82423.1"/>
    </source>
</evidence>
<dbReference type="EMBL" id="PYXZ01000001">
    <property type="protein sequence ID" value="PUA82423.1"/>
    <property type="molecule type" value="Genomic_DNA"/>
</dbReference>
<evidence type="ECO:0008006" key="3">
    <source>
        <dbReference type="Google" id="ProtNLM"/>
    </source>
</evidence>
<dbReference type="Proteomes" id="UP000244867">
    <property type="component" value="Unassembled WGS sequence"/>
</dbReference>
<accession>A0A2R7Z1C1</accession>
<name>A0A2R7Z1C1_9ACTN</name>
<protein>
    <recommendedName>
        <fullName evidence="3">Restriction system protein Mrr-like N-terminal domain-containing protein</fullName>
    </recommendedName>
</protein>
<comment type="caution">
    <text evidence="1">The sequence shown here is derived from an EMBL/GenBank/DDBJ whole genome shotgun (WGS) entry which is preliminary data.</text>
</comment>
<proteinExistence type="predicted"/>
<dbReference type="AlphaFoldDB" id="A0A2R7Z1C1"/>
<keyword evidence="2" id="KW-1185">Reference proteome</keyword>
<gene>
    <name evidence="1" type="ORF">C7S10_01340</name>
</gene>